<dbReference type="SUPFAM" id="SSF48498">
    <property type="entry name" value="Tetracyclin repressor-like, C-terminal domain"/>
    <property type="match status" value="1"/>
</dbReference>
<proteinExistence type="predicted"/>
<dbReference type="GO" id="GO:0000976">
    <property type="term" value="F:transcription cis-regulatory region binding"/>
    <property type="evidence" value="ECO:0007669"/>
    <property type="project" value="TreeGrafter"/>
</dbReference>
<dbReference type="PANTHER" id="PTHR30055:SF234">
    <property type="entry name" value="HTH-TYPE TRANSCRIPTIONAL REGULATOR BETI"/>
    <property type="match status" value="1"/>
</dbReference>
<evidence type="ECO:0000259" key="5">
    <source>
        <dbReference type="PROSITE" id="PS50977"/>
    </source>
</evidence>
<dbReference type="SUPFAM" id="SSF46689">
    <property type="entry name" value="Homeodomain-like"/>
    <property type="match status" value="1"/>
</dbReference>
<keyword evidence="3" id="KW-0804">Transcription</keyword>
<comment type="caution">
    <text evidence="6">The sequence shown here is derived from an EMBL/GenBank/DDBJ whole genome shotgun (WGS) entry which is preliminary data.</text>
</comment>
<sequence>MLSGRAPAAPRLSQRRQDRHERLLAAALALFAGQGFHETSVDQVVAAARTSKSAFYASFGCKEHCFRVLLEQEGGQLLAAAQEAALRSGGDHRAKIEAGIHGFVAACFRRAPVARLLLVESVGLAAEIETVRTKLHAAFAALVEEEVGRGRAAGDFQAVDAIVWSRAVVGAVNEVVGAALREGGTVDPAGLAEQLGLVFGSGVRKGGERQSGLDSERMFV</sequence>
<evidence type="ECO:0000313" key="6">
    <source>
        <dbReference type="EMBL" id="MBJ7602926.1"/>
    </source>
</evidence>
<evidence type="ECO:0000256" key="4">
    <source>
        <dbReference type="PROSITE-ProRule" id="PRU00335"/>
    </source>
</evidence>
<dbReference type="InterPro" id="IPR001647">
    <property type="entry name" value="HTH_TetR"/>
</dbReference>
<dbReference type="Pfam" id="PF17932">
    <property type="entry name" value="TetR_C_24"/>
    <property type="match status" value="1"/>
</dbReference>
<dbReference type="EMBL" id="JAEKNQ010000028">
    <property type="protein sequence ID" value="MBJ7602926.1"/>
    <property type="molecule type" value="Genomic_DNA"/>
</dbReference>
<gene>
    <name evidence="6" type="ORF">JF888_07010</name>
</gene>
<feature type="domain" description="HTH tetR-type" evidence="5">
    <location>
        <begin position="17"/>
        <end position="77"/>
    </location>
</feature>
<organism evidence="6 7">
    <name type="scientific">Candidatus Dormiibacter inghamiae</name>
    <dbReference type="NCBI Taxonomy" id="3127013"/>
    <lineage>
        <taxon>Bacteria</taxon>
        <taxon>Bacillati</taxon>
        <taxon>Candidatus Dormiibacterota</taxon>
        <taxon>Candidatus Dormibacteria</taxon>
        <taxon>Candidatus Dormibacterales</taxon>
        <taxon>Candidatus Dormibacteraceae</taxon>
        <taxon>Candidatus Dormiibacter</taxon>
    </lineage>
</organism>
<protein>
    <submittedName>
        <fullName evidence="6">TetR/AcrR family transcriptional regulator</fullName>
    </submittedName>
</protein>
<dbReference type="InterPro" id="IPR041490">
    <property type="entry name" value="KstR2_TetR_C"/>
</dbReference>
<dbReference type="PANTHER" id="PTHR30055">
    <property type="entry name" value="HTH-TYPE TRANSCRIPTIONAL REGULATOR RUTR"/>
    <property type="match status" value="1"/>
</dbReference>
<dbReference type="Gene3D" id="1.10.357.10">
    <property type="entry name" value="Tetracycline Repressor, domain 2"/>
    <property type="match status" value="1"/>
</dbReference>
<dbReference type="PROSITE" id="PS50977">
    <property type="entry name" value="HTH_TETR_2"/>
    <property type="match status" value="1"/>
</dbReference>
<evidence type="ECO:0000313" key="7">
    <source>
        <dbReference type="Proteomes" id="UP000620075"/>
    </source>
</evidence>
<evidence type="ECO:0000256" key="1">
    <source>
        <dbReference type="ARBA" id="ARBA00023015"/>
    </source>
</evidence>
<dbReference type="Pfam" id="PF00440">
    <property type="entry name" value="TetR_N"/>
    <property type="match status" value="1"/>
</dbReference>
<dbReference type="AlphaFoldDB" id="A0A934KGA6"/>
<keyword evidence="1" id="KW-0805">Transcription regulation</keyword>
<name>A0A934KGA6_9BACT</name>
<evidence type="ECO:0000256" key="3">
    <source>
        <dbReference type="ARBA" id="ARBA00023163"/>
    </source>
</evidence>
<dbReference type="GO" id="GO:0003700">
    <property type="term" value="F:DNA-binding transcription factor activity"/>
    <property type="evidence" value="ECO:0007669"/>
    <property type="project" value="TreeGrafter"/>
</dbReference>
<dbReference type="RefSeq" id="WP_338178070.1">
    <property type="nucleotide sequence ID" value="NZ_JAEKNQ010000028.1"/>
</dbReference>
<dbReference type="InterPro" id="IPR050109">
    <property type="entry name" value="HTH-type_TetR-like_transc_reg"/>
</dbReference>
<dbReference type="InterPro" id="IPR009057">
    <property type="entry name" value="Homeodomain-like_sf"/>
</dbReference>
<dbReference type="Gene3D" id="1.10.10.60">
    <property type="entry name" value="Homeodomain-like"/>
    <property type="match status" value="1"/>
</dbReference>
<evidence type="ECO:0000256" key="2">
    <source>
        <dbReference type="ARBA" id="ARBA00023125"/>
    </source>
</evidence>
<dbReference type="InterPro" id="IPR036271">
    <property type="entry name" value="Tet_transcr_reg_TetR-rel_C_sf"/>
</dbReference>
<feature type="DNA-binding region" description="H-T-H motif" evidence="4">
    <location>
        <begin position="40"/>
        <end position="59"/>
    </location>
</feature>
<keyword evidence="2 4" id="KW-0238">DNA-binding</keyword>
<dbReference type="Proteomes" id="UP000620075">
    <property type="component" value="Unassembled WGS sequence"/>
</dbReference>
<reference evidence="6 7" key="1">
    <citation type="submission" date="2020-10" db="EMBL/GenBank/DDBJ databases">
        <title>Ca. Dormibacterota MAGs.</title>
        <authorList>
            <person name="Montgomery K."/>
        </authorList>
    </citation>
    <scope>NUCLEOTIDE SEQUENCE [LARGE SCALE GENOMIC DNA]</scope>
    <source>
        <strain evidence="6">SC8811_S16_3</strain>
    </source>
</reference>
<accession>A0A934KGA6</accession>